<reference evidence="1" key="1">
    <citation type="journal article" date="2023" name="G3 (Bethesda)">
        <title>A reference genome for the long-term kleptoplast-retaining sea slug Elysia crispata morphotype clarki.</title>
        <authorList>
            <person name="Eastman K.E."/>
            <person name="Pendleton A.L."/>
            <person name="Shaikh M.A."/>
            <person name="Suttiyut T."/>
            <person name="Ogas R."/>
            <person name="Tomko P."/>
            <person name="Gavelis G."/>
            <person name="Widhalm J.R."/>
            <person name="Wisecaver J.H."/>
        </authorList>
    </citation>
    <scope>NUCLEOTIDE SEQUENCE</scope>
    <source>
        <strain evidence="1">ECLA1</strain>
    </source>
</reference>
<accession>A0AAE0YST2</accession>
<sequence>STAQQHNARAWLNNIMLEHGSNNTYARAWLYNIMLQHNARALLYNLCQSMALQHTPEHGSTT</sequence>
<evidence type="ECO:0000313" key="2">
    <source>
        <dbReference type="Proteomes" id="UP001283361"/>
    </source>
</evidence>
<keyword evidence="2" id="KW-1185">Reference proteome</keyword>
<gene>
    <name evidence="1" type="ORF">RRG08_065308</name>
</gene>
<evidence type="ECO:0000313" key="1">
    <source>
        <dbReference type="EMBL" id="KAK3756649.1"/>
    </source>
</evidence>
<proteinExistence type="predicted"/>
<name>A0AAE0YST2_9GAST</name>
<protein>
    <submittedName>
        <fullName evidence="1">Uncharacterized protein</fullName>
    </submittedName>
</protein>
<dbReference type="EMBL" id="JAWDGP010005489">
    <property type="protein sequence ID" value="KAK3756649.1"/>
    <property type="molecule type" value="Genomic_DNA"/>
</dbReference>
<dbReference type="Proteomes" id="UP001283361">
    <property type="component" value="Unassembled WGS sequence"/>
</dbReference>
<organism evidence="1 2">
    <name type="scientific">Elysia crispata</name>
    <name type="common">lettuce slug</name>
    <dbReference type="NCBI Taxonomy" id="231223"/>
    <lineage>
        <taxon>Eukaryota</taxon>
        <taxon>Metazoa</taxon>
        <taxon>Spiralia</taxon>
        <taxon>Lophotrochozoa</taxon>
        <taxon>Mollusca</taxon>
        <taxon>Gastropoda</taxon>
        <taxon>Heterobranchia</taxon>
        <taxon>Euthyneura</taxon>
        <taxon>Panpulmonata</taxon>
        <taxon>Sacoglossa</taxon>
        <taxon>Placobranchoidea</taxon>
        <taxon>Plakobranchidae</taxon>
        <taxon>Elysia</taxon>
    </lineage>
</organism>
<feature type="non-terminal residue" evidence="1">
    <location>
        <position position="1"/>
    </location>
</feature>
<dbReference type="AlphaFoldDB" id="A0AAE0YST2"/>
<comment type="caution">
    <text evidence="1">The sequence shown here is derived from an EMBL/GenBank/DDBJ whole genome shotgun (WGS) entry which is preliminary data.</text>
</comment>